<sequence length="547" mass="59670">MFWGDLRGKSRNNQSLQIAQDRNMATTLSHPTIGRIQGNTEKDLTQYLGIKYGNLENRFSTATPVKYGPNSTLDATHHAPTALQGPDNVDGELGLIQHSLPCTYRETSDTECLALSITVPEGTTSSSGLPVLVFIHGGGFQLGSTTWPQYDFRRVVRLASERGTPIIGVGINYRLGISGFLYSKDIKAAGYKPNRGLSDQRLALKWIREHIKGFGGDPERVTVAAESAGASALTMHLQSEEKLFSRAVAMSGTDVAVKGVPPFVGEMIWDKAVEVLELKGSGEEKVKQLLAMKGLDMLGKAGMAVQTMPIIDGEVIKTGTTYEMLQQQGTIPGTKWCEALMIGDCGFDGNIMFLHLGRHKQGIAAKFIANAEKTLPADSAKRLVDIYSLTPSTEDEKAFLQVLRFANDIAFYAPTKAYASHFAAAGKDTFVYRFNAPNPWPGQFHGEATHILDIAYLFQNFNQVLPSDKEREVAKSMAEVFIDFTVGKAPVEKRTKEGGKAIVFGKGSVDVVDDLPEKTDRRKAFEDLGNEIGFSKLDGTLGSLMMS</sequence>
<accession>A0A6A6GI97</accession>
<gene>
    <name evidence="2" type="ORF">BDZ85DRAFT_247539</name>
</gene>
<name>A0A6A6GI97_9PEZI</name>
<keyword evidence="3" id="KW-1185">Reference proteome</keyword>
<dbReference type="EMBL" id="ML992503">
    <property type="protein sequence ID" value="KAF2225462.1"/>
    <property type="molecule type" value="Genomic_DNA"/>
</dbReference>
<dbReference type="OrthoDB" id="6846267at2759"/>
<dbReference type="Proteomes" id="UP000799538">
    <property type="component" value="Unassembled WGS sequence"/>
</dbReference>
<dbReference type="PANTHER" id="PTHR43142:SF11">
    <property type="entry name" value="CARBOXYLIC ESTER HYDROLASE"/>
    <property type="match status" value="1"/>
</dbReference>
<dbReference type="Gene3D" id="3.40.50.1820">
    <property type="entry name" value="alpha/beta hydrolase"/>
    <property type="match status" value="1"/>
</dbReference>
<dbReference type="SUPFAM" id="SSF53474">
    <property type="entry name" value="alpha/beta-Hydrolases"/>
    <property type="match status" value="1"/>
</dbReference>
<protein>
    <submittedName>
        <fullName evidence="2">Carboxylesterase</fullName>
    </submittedName>
</protein>
<evidence type="ECO:0000313" key="3">
    <source>
        <dbReference type="Proteomes" id="UP000799538"/>
    </source>
</evidence>
<feature type="domain" description="Carboxylesterase type B" evidence="1">
    <location>
        <begin position="33"/>
        <end position="490"/>
    </location>
</feature>
<dbReference type="AlphaFoldDB" id="A0A6A6GI97"/>
<dbReference type="InterPro" id="IPR029058">
    <property type="entry name" value="AB_hydrolase_fold"/>
</dbReference>
<dbReference type="InterPro" id="IPR002018">
    <property type="entry name" value="CarbesteraseB"/>
</dbReference>
<proteinExistence type="predicted"/>
<organism evidence="2 3">
    <name type="scientific">Elsinoe ampelina</name>
    <dbReference type="NCBI Taxonomy" id="302913"/>
    <lineage>
        <taxon>Eukaryota</taxon>
        <taxon>Fungi</taxon>
        <taxon>Dikarya</taxon>
        <taxon>Ascomycota</taxon>
        <taxon>Pezizomycotina</taxon>
        <taxon>Dothideomycetes</taxon>
        <taxon>Dothideomycetidae</taxon>
        <taxon>Myriangiales</taxon>
        <taxon>Elsinoaceae</taxon>
        <taxon>Elsinoe</taxon>
    </lineage>
</organism>
<dbReference type="PANTHER" id="PTHR43142">
    <property type="entry name" value="CARBOXYLIC ESTER HYDROLASE"/>
    <property type="match status" value="1"/>
</dbReference>
<reference evidence="3" key="1">
    <citation type="journal article" date="2020" name="Stud. Mycol.">
        <title>101 Dothideomycetes genomes: A test case for predicting lifestyles and emergence of pathogens.</title>
        <authorList>
            <person name="Haridas S."/>
            <person name="Albert R."/>
            <person name="Binder M."/>
            <person name="Bloem J."/>
            <person name="LaButti K."/>
            <person name="Salamov A."/>
            <person name="Andreopoulos B."/>
            <person name="Baker S."/>
            <person name="Barry K."/>
            <person name="Bills G."/>
            <person name="Bluhm B."/>
            <person name="Cannon C."/>
            <person name="Castanera R."/>
            <person name="Culley D."/>
            <person name="Daum C."/>
            <person name="Ezra D."/>
            <person name="Gonzalez J."/>
            <person name="Henrissat B."/>
            <person name="Kuo A."/>
            <person name="Liang C."/>
            <person name="Lipzen A."/>
            <person name="Lutzoni F."/>
            <person name="Magnuson J."/>
            <person name="Mondo S."/>
            <person name="Nolan M."/>
            <person name="Ohm R."/>
            <person name="Pangilinan J."/>
            <person name="Park H.-J."/>
            <person name="Ramirez L."/>
            <person name="Alfaro M."/>
            <person name="Sun H."/>
            <person name="Tritt A."/>
            <person name="Yoshinaga Y."/>
            <person name="Zwiers L.-H."/>
            <person name="Turgeon B."/>
            <person name="Goodwin S."/>
            <person name="Spatafora J."/>
            <person name="Crous P."/>
            <person name="Grigoriev I."/>
        </authorList>
    </citation>
    <scope>NUCLEOTIDE SEQUENCE [LARGE SCALE GENOMIC DNA]</scope>
    <source>
        <strain evidence="3">CECT 20119</strain>
    </source>
</reference>
<evidence type="ECO:0000313" key="2">
    <source>
        <dbReference type="EMBL" id="KAF2225462.1"/>
    </source>
</evidence>
<evidence type="ECO:0000259" key="1">
    <source>
        <dbReference type="Pfam" id="PF00135"/>
    </source>
</evidence>
<dbReference type="Pfam" id="PF00135">
    <property type="entry name" value="COesterase"/>
    <property type="match status" value="1"/>
</dbReference>